<dbReference type="Proteomes" id="UP000285697">
    <property type="component" value="Unassembled WGS sequence"/>
</dbReference>
<dbReference type="RefSeq" id="WP_118263221.1">
    <property type="nucleotide sequence ID" value="NZ_JAAIQW010000007.1"/>
</dbReference>
<organism evidence="2 3">
    <name type="scientific">Mediterraneibacter gnavus</name>
    <name type="common">Ruminococcus gnavus</name>
    <dbReference type="NCBI Taxonomy" id="33038"/>
    <lineage>
        <taxon>Bacteria</taxon>
        <taxon>Bacillati</taxon>
        <taxon>Bacillota</taxon>
        <taxon>Clostridia</taxon>
        <taxon>Lachnospirales</taxon>
        <taxon>Lachnospiraceae</taxon>
        <taxon>Mediterraneibacter</taxon>
    </lineage>
</organism>
<comment type="caution">
    <text evidence="2">The sequence shown here is derived from an EMBL/GenBank/DDBJ whole genome shotgun (WGS) entry which is preliminary data.</text>
</comment>
<evidence type="ECO:0000313" key="2">
    <source>
        <dbReference type="EMBL" id="RHG16312.1"/>
    </source>
</evidence>
<dbReference type="Proteomes" id="UP001296643">
    <property type="component" value="Unassembled WGS sequence"/>
</dbReference>
<gene>
    <name evidence="2" type="ORF">DW270_13460</name>
    <name evidence="1" type="ORF">G4958_08800</name>
</gene>
<dbReference type="EMBL" id="JAAIRM010000013">
    <property type="protein sequence ID" value="NSI19443.1"/>
    <property type="molecule type" value="Genomic_DNA"/>
</dbReference>
<protein>
    <submittedName>
        <fullName evidence="2">Uncharacterized protein</fullName>
    </submittedName>
</protein>
<dbReference type="AlphaFoldDB" id="A0A414SB24"/>
<accession>A0A414SB24</accession>
<reference evidence="1" key="2">
    <citation type="journal article" date="2020" name="Cell Host Microbe">
        <title>Functional and Genomic Variation between Human-Derived Isolates of Lachnospiraceae Reveals Inter- and Intra-Species Diversity.</title>
        <authorList>
            <person name="Sorbara M.T."/>
            <person name="Littmann E.R."/>
            <person name="Fontana E."/>
            <person name="Moody T.U."/>
            <person name="Kohout C.E."/>
            <person name="Gjonbalaj M."/>
            <person name="Eaton V."/>
            <person name="Seok R."/>
            <person name="Leiner I.M."/>
            <person name="Pamer E.G."/>
        </authorList>
    </citation>
    <scope>NUCLEOTIDE SEQUENCE</scope>
    <source>
        <strain evidence="1">MSK.22.53</strain>
    </source>
</reference>
<reference evidence="1" key="3">
    <citation type="submission" date="2020-02" db="EMBL/GenBank/DDBJ databases">
        <authorList>
            <person name="Littmann E."/>
            <person name="Sorbara M."/>
        </authorList>
    </citation>
    <scope>NUCLEOTIDE SEQUENCE</scope>
    <source>
        <strain evidence="1">MSK.22.53</strain>
    </source>
</reference>
<reference evidence="2 3" key="1">
    <citation type="submission" date="2018-08" db="EMBL/GenBank/DDBJ databases">
        <title>A genome reference for cultivated species of the human gut microbiota.</title>
        <authorList>
            <person name="Zou Y."/>
            <person name="Xue W."/>
            <person name="Luo G."/>
        </authorList>
    </citation>
    <scope>NUCLEOTIDE SEQUENCE [LARGE SCALE GENOMIC DNA]</scope>
    <source>
        <strain evidence="2 3">AM22-7AC</strain>
    </source>
</reference>
<evidence type="ECO:0000313" key="3">
    <source>
        <dbReference type="Proteomes" id="UP000285697"/>
    </source>
</evidence>
<proteinExistence type="predicted"/>
<name>A0A414SB24_MEDGN</name>
<sequence length="91" mass="10654">MQKCIVHRQNGINNGENCKQETYTNVVPMSKEAFIRFMITQSNVIAQVEENGQSLEKAIKWFEESLEPVFHGTIQNLVFEGYNWYLINQKQ</sequence>
<evidence type="ECO:0000313" key="1">
    <source>
        <dbReference type="EMBL" id="NSI19443.1"/>
    </source>
</evidence>
<dbReference type="EMBL" id="QRIA01000022">
    <property type="protein sequence ID" value="RHG16312.1"/>
    <property type="molecule type" value="Genomic_DNA"/>
</dbReference>